<evidence type="ECO:0000256" key="1">
    <source>
        <dbReference type="SAM" id="MobiDB-lite"/>
    </source>
</evidence>
<evidence type="ECO:0000313" key="3">
    <source>
        <dbReference type="Proteomes" id="UP001611339"/>
    </source>
</evidence>
<sequence>MPTAIAVTSADLVLPPTVPGTPQAAVLPPPETRSLDASLADMQQLLARYGHVVVVCPTAAPAAVEHRLRAVRALLESDRIALVRTDLPPLGAAVLVRQLRQLAGYDFSPGILASAARLLAHYIYAGAVLGSVSRLDHVPVSLGSHLKGWLPGAHFAVLAGPTPQIVRLGSRSGSASGSRSASGSASGSRSGSASGGGSLAGPEFATELLLARGQLQTDWPTTTLVPRWRIPGPVHEAPLPASSPGWWGTGKLVEFAAYLPDPAVLHQLVSSVRREICHWCGMELIGDRCGFCAAPLPPAAPPPPDPGTRALGPGPREGGYALGPGARTARPALP</sequence>
<evidence type="ECO:0000313" key="2">
    <source>
        <dbReference type="EMBL" id="MFI1712780.1"/>
    </source>
</evidence>
<feature type="region of interest" description="Disordered" evidence="1">
    <location>
        <begin position="298"/>
        <end position="334"/>
    </location>
</feature>
<protein>
    <submittedName>
        <fullName evidence="2">Uncharacterized protein</fullName>
    </submittedName>
</protein>
<name>A0ABW7U3N1_9ACTN</name>
<comment type="caution">
    <text evidence="2">The sequence shown here is derived from an EMBL/GenBank/DDBJ whole genome shotgun (WGS) entry which is preliminary data.</text>
</comment>
<gene>
    <name evidence="2" type="ORF">ACH407_04255</name>
</gene>
<keyword evidence="3" id="KW-1185">Reference proteome</keyword>
<accession>A0ABW7U3N1</accession>
<organism evidence="2 3">
    <name type="scientific">Streptomyces litmocidini</name>
    <dbReference type="NCBI Taxonomy" id="67318"/>
    <lineage>
        <taxon>Bacteria</taxon>
        <taxon>Bacillati</taxon>
        <taxon>Actinomycetota</taxon>
        <taxon>Actinomycetes</taxon>
        <taxon>Kitasatosporales</taxon>
        <taxon>Streptomycetaceae</taxon>
        <taxon>Streptomyces</taxon>
    </lineage>
</organism>
<dbReference type="Proteomes" id="UP001611339">
    <property type="component" value="Unassembled WGS sequence"/>
</dbReference>
<proteinExistence type="predicted"/>
<dbReference type="RefSeq" id="WP_398707216.1">
    <property type="nucleotide sequence ID" value="NZ_JBIRUI010000002.1"/>
</dbReference>
<reference evidence="2 3" key="1">
    <citation type="submission" date="2024-10" db="EMBL/GenBank/DDBJ databases">
        <title>The Natural Products Discovery Center: Release of the First 8490 Sequenced Strains for Exploring Actinobacteria Biosynthetic Diversity.</title>
        <authorList>
            <person name="Kalkreuter E."/>
            <person name="Kautsar S.A."/>
            <person name="Yang D."/>
            <person name="Bader C.D."/>
            <person name="Teijaro C.N."/>
            <person name="Fluegel L."/>
            <person name="Davis C.M."/>
            <person name="Simpson J.R."/>
            <person name="Lauterbach L."/>
            <person name="Steele A.D."/>
            <person name="Gui C."/>
            <person name="Meng S."/>
            <person name="Li G."/>
            <person name="Viehrig K."/>
            <person name="Ye F."/>
            <person name="Su P."/>
            <person name="Kiefer A.F."/>
            <person name="Nichols A."/>
            <person name="Cepeda A.J."/>
            <person name="Yan W."/>
            <person name="Fan B."/>
            <person name="Jiang Y."/>
            <person name="Adhikari A."/>
            <person name="Zheng C.-J."/>
            <person name="Schuster L."/>
            <person name="Cowan T.M."/>
            <person name="Smanski M.J."/>
            <person name="Chevrette M.G."/>
            <person name="De Carvalho L.P.S."/>
            <person name="Shen B."/>
        </authorList>
    </citation>
    <scope>NUCLEOTIDE SEQUENCE [LARGE SCALE GENOMIC DNA]</scope>
    <source>
        <strain evidence="2 3">NPDC020602</strain>
    </source>
</reference>
<feature type="region of interest" description="Disordered" evidence="1">
    <location>
        <begin position="168"/>
        <end position="199"/>
    </location>
</feature>
<feature type="compositionally biased region" description="Low complexity" evidence="1">
    <location>
        <begin position="168"/>
        <end position="192"/>
    </location>
</feature>
<dbReference type="EMBL" id="JBIRUI010000002">
    <property type="protein sequence ID" value="MFI1712780.1"/>
    <property type="molecule type" value="Genomic_DNA"/>
</dbReference>